<dbReference type="Pfam" id="PF01336">
    <property type="entry name" value="tRNA_anti-codon"/>
    <property type="match status" value="1"/>
</dbReference>
<dbReference type="NCBIfam" id="TIGR00594">
    <property type="entry name" value="polc"/>
    <property type="match status" value="1"/>
</dbReference>
<dbReference type="InterPro" id="IPR016195">
    <property type="entry name" value="Pol/histidinol_Pase-like"/>
</dbReference>
<dbReference type="Pfam" id="PF17657">
    <property type="entry name" value="DNA_pol3_finger"/>
    <property type="match status" value="1"/>
</dbReference>
<evidence type="ECO:0000256" key="8">
    <source>
        <dbReference type="ARBA" id="ARBA00022932"/>
    </source>
</evidence>
<dbReference type="Gene3D" id="3.20.20.140">
    <property type="entry name" value="Metal-dependent hydrolases"/>
    <property type="match status" value="1"/>
</dbReference>
<keyword evidence="7" id="KW-0235">DNA replication</keyword>
<dbReference type="Pfam" id="PF14579">
    <property type="entry name" value="HHH_6"/>
    <property type="match status" value="1"/>
</dbReference>
<dbReference type="InterPro" id="IPR012340">
    <property type="entry name" value="NA-bd_OB-fold"/>
</dbReference>
<protein>
    <recommendedName>
        <fullName evidence="3">DNA polymerase III subunit alpha</fullName>
        <ecNumber evidence="2">2.7.7.7</ecNumber>
    </recommendedName>
</protein>
<evidence type="ECO:0000313" key="11">
    <source>
        <dbReference type="EMBL" id="MEK8088191.1"/>
    </source>
</evidence>
<dbReference type="Gene3D" id="2.40.50.140">
    <property type="entry name" value="Nucleic acid-binding proteins"/>
    <property type="match status" value="1"/>
</dbReference>
<dbReference type="RefSeq" id="WP_341369257.1">
    <property type="nucleotide sequence ID" value="NZ_JBBPCO010000001.1"/>
</dbReference>
<comment type="catalytic activity">
    <reaction evidence="9">
        <text>DNA(n) + a 2'-deoxyribonucleoside 5'-triphosphate = DNA(n+1) + diphosphate</text>
        <dbReference type="Rhea" id="RHEA:22508"/>
        <dbReference type="Rhea" id="RHEA-COMP:17339"/>
        <dbReference type="Rhea" id="RHEA-COMP:17340"/>
        <dbReference type="ChEBI" id="CHEBI:33019"/>
        <dbReference type="ChEBI" id="CHEBI:61560"/>
        <dbReference type="ChEBI" id="CHEBI:173112"/>
        <dbReference type="EC" id="2.7.7.7"/>
    </reaction>
</comment>
<proteinExistence type="predicted"/>
<dbReference type="NCBIfam" id="NF005298">
    <property type="entry name" value="PRK06826.1"/>
    <property type="match status" value="1"/>
</dbReference>
<dbReference type="GO" id="GO:0003887">
    <property type="term" value="F:DNA-directed DNA polymerase activity"/>
    <property type="evidence" value="ECO:0007669"/>
    <property type="project" value="UniProtKB-EC"/>
</dbReference>
<dbReference type="InterPro" id="IPR041931">
    <property type="entry name" value="DNA_pol3_alpha_thumb_dom"/>
</dbReference>
<evidence type="ECO:0000313" key="12">
    <source>
        <dbReference type="Proteomes" id="UP001446205"/>
    </source>
</evidence>
<evidence type="ECO:0000256" key="5">
    <source>
        <dbReference type="ARBA" id="ARBA00022679"/>
    </source>
</evidence>
<gene>
    <name evidence="11" type="primary">dnaE</name>
    <name evidence="11" type="ORF">WOB96_00280</name>
</gene>
<dbReference type="Proteomes" id="UP001446205">
    <property type="component" value="Unassembled WGS sequence"/>
</dbReference>
<dbReference type="EMBL" id="JBBPCO010000001">
    <property type="protein sequence ID" value="MEK8088191.1"/>
    <property type="molecule type" value="Genomic_DNA"/>
</dbReference>
<evidence type="ECO:0000259" key="10">
    <source>
        <dbReference type="SMART" id="SM00481"/>
    </source>
</evidence>
<evidence type="ECO:0000256" key="3">
    <source>
        <dbReference type="ARBA" id="ARBA00019114"/>
    </source>
</evidence>
<keyword evidence="12" id="KW-1185">Reference proteome</keyword>
<dbReference type="InterPro" id="IPR040982">
    <property type="entry name" value="DNA_pol3_finger"/>
</dbReference>
<comment type="subcellular location">
    <subcellularLocation>
        <location evidence="1">Cytoplasm</location>
    </subcellularLocation>
</comment>
<dbReference type="InterPro" id="IPR048472">
    <property type="entry name" value="DNA_pol_IIIA_C"/>
</dbReference>
<feature type="domain" description="Polymerase/histidinol phosphatase N-terminal" evidence="10">
    <location>
        <begin position="6"/>
        <end position="73"/>
    </location>
</feature>
<keyword evidence="4" id="KW-0963">Cytoplasm</keyword>
<dbReference type="CDD" id="cd07433">
    <property type="entry name" value="PHP_PolIIIA_DnaE1"/>
    <property type="match status" value="1"/>
</dbReference>
<dbReference type="InterPro" id="IPR004013">
    <property type="entry name" value="PHP_dom"/>
</dbReference>
<dbReference type="Pfam" id="PF07733">
    <property type="entry name" value="DNA_pol3_alpha"/>
    <property type="match status" value="1"/>
</dbReference>
<dbReference type="Pfam" id="PF20914">
    <property type="entry name" value="DNA_pol_IIIA_C"/>
    <property type="match status" value="1"/>
</dbReference>
<sequence>MNPSFVHLHVHSEYSLEDGITRIPELIKRCRAENMPAVALTDHGNLFGFVKFYRAARAAGIKPIAGSEIWLANPEEGQPPFQLILLCQNNDGYRHLMQLLSLGYLQGLRDGRPEISKSALASHSEGLIALSAAGRGEIGHAIIRGQLAQAEAAARWYAEIFPDRFYLELQRNGEPDQELVLAEQLRLAEALELPVVASNNVHFLEAGDFNAFDARACISASQTLSDSRRPRRFTPEHHFCSSEVMAERFADIPEALENSVHIAARCNVTLKLGTYYLPEFPTPDGAPLDEYFARAAREGLERRIEALGLTEQEIPAYRERLEIEIGVIRQMGFPGYFLIVADFIQWAKNNGVPVGPGRGSGAGSLVAFALLITDIDPIRYGLLFERFLNPERVSMPDFDVDFCMVGRDRVIDYVAQKYGADQVSQIITYGTMKARAVVRDVGRAMDKSYGEVDRLAKLVPPDLGMTLKKALEESEELRNRYEQEEDVRELLDIAMRLEGVARHASTHAGGVVIAPGPLTDYVPLFSDGSDSGNVTQFDKDDVEKVGLVKFDFLGLRTLTIIDNALKLINAERARNGEVPLDLSRIPTDDKKSFTLLKACETTAVFQLESSGMKDLIRRLQPDTFEDIVALVALFRPGPLQSGMVEDFINRKHGRARVEYPHPNLEPILKETYGVIVYQEQVMQAAQVLAGYTLGGADLLRRAMGKKKAEEMAAQRAIFLEGSAKLAIPPEQANAIFDLMEKFAEYGFNKSHSAAYALVSYHTAYLKAHHPAAFMAAVLSADMDNTDKVVIFLAECERMGIEILPPDINASDLVFTPTADTIRFGLGAIKGLGEGAIESILEARRQGPFTDLFDLLRRIDARRVNRRALEALIKAGALDCLGGHRAALMGSLGLAIDAASQWQASQDTGQDSLFGEAVESPLPTYALLEIEPWPEQERLALERETLGLYLSGHPLDSIRQDLAAMGIASLASLKPQSTVLVAGLVVARRSVRTKRGDRMAFLTLDDKTARLEIVVFAETLQKSGISLENDDILFVLGEVSEDTYSGGIKMTAMRLLGLDVVRDSLAQKLTLRLPVGFDDGQFATLSSLLGGHPGNCSVYVLYENAGARGELRLGDAWRVSPHPGLLDGLRKLLGDDGYELAYAPVSVLVDAEAQKRTGRKAGFARGEARY</sequence>
<evidence type="ECO:0000256" key="4">
    <source>
        <dbReference type="ARBA" id="ARBA00022490"/>
    </source>
</evidence>
<dbReference type="SMART" id="SM00481">
    <property type="entry name" value="POLIIIAc"/>
    <property type="match status" value="1"/>
</dbReference>
<comment type="caution">
    <text evidence="11">The sequence shown here is derived from an EMBL/GenBank/DDBJ whole genome shotgun (WGS) entry which is preliminary data.</text>
</comment>
<dbReference type="InterPro" id="IPR011708">
    <property type="entry name" value="DNA_pol3_alpha_NTPase_dom"/>
</dbReference>
<dbReference type="CDD" id="cd04485">
    <property type="entry name" value="DnaE_OBF"/>
    <property type="match status" value="1"/>
</dbReference>
<accession>A0ABU9D3N8</accession>
<dbReference type="Pfam" id="PF02811">
    <property type="entry name" value="PHP"/>
    <property type="match status" value="1"/>
</dbReference>
<evidence type="ECO:0000256" key="7">
    <source>
        <dbReference type="ARBA" id="ARBA00022705"/>
    </source>
</evidence>
<dbReference type="NCBIfam" id="NF004226">
    <property type="entry name" value="PRK05673.1"/>
    <property type="match status" value="1"/>
</dbReference>
<dbReference type="Gene3D" id="1.10.10.1600">
    <property type="entry name" value="Bacterial DNA polymerase III alpha subunit, thumb domain"/>
    <property type="match status" value="1"/>
</dbReference>
<dbReference type="InterPro" id="IPR004365">
    <property type="entry name" value="NA-bd_OB_tRNA"/>
</dbReference>
<organism evidence="11 12">
    <name type="scientific">Thermithiobacillus plumbiphilus</name>
    <dbReference type="NCBI Taxonomy" id="1729899"/>
    <lineage>
        <taxon>Bacteria</taxon>
        <taxon>Pseudomonadati</taxon>
        <taxon>Pseudomonadota</taxon>
        <taxon>Acidithiobacillia</taxon>
        <taxon>Acidithiobacillales</taxon>
        <taxon>Thermithiobacillaceae</taxon>
        <taxon>Thermithiobacillus</taxon>
    </lineage>
</organism>
<evidence type="ECO:0000256" key="2">
    <source>
        <dbReference type="ARBA" id="ARBA00012417"/>
    </source>
</evidence>
<reference evidence="11 12" key="1">
    <citation type="submission" date="2024-04" db="EMBL/GenBank/DDBJ databases">
        <authorList>
            <person name="Abashina T."/>
            <person name="Shaikin A."/>
        </authorList>
    </citation>
    <scope>NUCLEOTIDE SEQUENCE [LARGE SCALE GENOMIC DNA]</scope>
    <source>
        <strain evidence="11 12">AAFK</strain>
    </source>
</reference>
<keyword evidence="5 11" id="KW-0808">Transferase</keyword>
<keyword evidence="6 11" id="KW-0548">Nucleotidyltransferase</keyword>
<evidence type="ECO:0000256" key="1">
    <source>
        <dbReference type="ARBA" id="ARBA00004496"/>
    </source>
</evidence>
<dbReference type="Gene3D" id="1.10.150.870">
    <property type="match status" value="1"/>
</dbReference>
<dbReference type="PANTHER" id="PTHR32294">
    <property type="entry name" value="DNA POLYMERASE III SUBUNIT ALPHA"/>
    <property type="match status" value="1"/>
</dbReference>
<keyword evidence="8" id="KW-0239">DNA-directed DNA polymerase</keyword>
<dbReference type="PANTHER" id="PTHR32294:SF0">
    <property type="entry name" value="DNA POLYMERASE III SUBUNIT ALPHA"/>
    <property type="match status" value="1"/>
</dbReference>
<dbReference type="InterPro" id="IPR003141">
    <property type="entry name" value="Pol/His_phosphatase_N"/>
</dbReference>
<dbReference type="InterPro" id="IPR029460">
    <property type="entry name" value="DNAPol_HHH"/>
</dbReference>
<dbReference type="SUPFAM" id="SSF89550">
    <property type="entry name" value="PHP domain-like"/>
    <property type="match status" value="1"/>
</dbReference>
<evidence type="ECO:0000256" key="9">
    <source>
        <dbReference type="ARBA" id="ARBA00049244"/>
    </source>
</evidence>
<evidence type="ECO:0000256" key="6">
    <source>
        <dbReference type="ARBA" id="ARBA00022695"/>
    </source>
</evidence>
<dbReference type="InterPro" id="IPR049821">
    <property type="entry name" value="PolIIIA_DnaE1_PHP"/>
</dbReference>
<name>A0ABU9D3N8_9PROT</name>
<dbReference type="EC" id="2.7.7.7" evidence="2"/>
<dbReference type="InterPro" id="IPR004805">
    <property type="entry name" value="DnaE2/DnaE/PolC"/>
</dbReference>